<name>A0AAD7MTJ5_9AGAR</name>
<dbReference type="Proteomes" id="UP001215280">
    <property type="component" value="Unassembled WGS sequence"/>
</dbReference>
<proteinExistence type="predicted"/>
<feature type="region of interest" description="Disordered" evidence="1">
    <location>
        <begin position="123"/>
        <end position="148"/>
    </location>
</feature>
<dbReference type="AlphaFoldDB" id="A0AAD7MTJ5"/>
<comment type="caution">
    <text evidence="2">The sequence shown here is derived from an EMBL/GenBank/DDBJ whole genome shotgun (WGS) entry which is preliminary data.</text>
</comment>
<accession>A0AAD7MTJ5</accession>
<protein>
    <submittedName>
        <fullName evidence="2">Uncharacterized protein</fullName>
    </submittedName>
</protein>
<evidence type="ECO:0000313" key="2">
    <source>
        <dbReference type="EMBL" id="KAJ7730013.1"/>
    </source>
</evidence>
<gene>
    <name evidence="2" type="ORF">DFH07DRAFT_969332</name>
</gene>
<organism evidence="2 3">
    <name type="scientific">Mycena maculata</name>
    <dbReference type="NCBI Taxonomy" id="230809"/>
    <lineage>
        <taxon>Eukaryota</taxon>
        <taxon>Fungi</taxon>
        <taxon>Dikarya</taxon>
        <taxon>Basidiomycota</taxon>
        <taxon>Agaricomycotina</taxon>
        <taxon>Agaricomycetes</taxon>
        <taxon>Agaricomycetidae</taxon>
        <taxon>Agaricales</taxon>
        <taxon>Marasmiineae</taxon>
        <taxon>Mycenaceae</taxon>
        <taxon>Mycena</taxon>
    </lineage>
</organism>
<evidence type="ECO:0000256" key="1">
    <source>
        <dbReference type="SAM" id="MobiDB-lite"/>
    </source>
</evidence>
<dbReference type="EMBL" id="JARJLG010000194">
    <property type="protein sequence ID" value="KAJ7730013.1"/>
    <property type="molecule type" value="Genomic_DNA"/>
</dbReference>
<evidence type="ECO:0000313" key="3">
    <source>
        <dbReference type="Proteomes" id="UP001215280"/>
    </source>
</evidence>
<keyword evidence="3" id="KW-1185">Reference proteome</keyword>
<sequence>MVNPFPPVLPANTPHGLIDALDAHTRRNVPVPLPLDPRRADVAVRCTSDRVEGLSSGPPYTHSCRRAHRLRLLTPVDMPAPMLGFGLGIWLLPGAGAGEEGQAERERECEELLLLPEGIGDGTVRRSRGTPPVVWRESGPEVGRSRSLSGTAMLRGSPLLHLIPSPRPSPAGTLQGLCPPVNRDALRSYLCSCVLRV</sequence>
<reference evidence="2" key="1">
    <citation type="submission" date="2023-03" db="EMBL/GenBank/DDBJ databases">
        <title>Massive genome expansion in bonnet fungi (Mycena s.s.) driven by repeated elements and novel gene families across ecological guilds.</title>
        <authorList>
            <consortium name="Lawrence Berkeley National Laboratory"/>
            <person name="Harder C.B."/>
            <person name="Miyauchi S."/>
            <person name="Viragh M."/>
            <person name="Kuo A."/>
            <person name="Thoen E."/>
            <person name="Andreopoulos B."/>
            <person name="Lu D."/>
            <person name="Skrede I."/>
            <person name="Drula E."/>
            <person name="Henrissat B."/>
            <person name="Morin E."/>
            <person name="Kohler A."/>
            <person name="Barry K."/>
            <person name="LaButti K."/>
            <person name="Morin E."/>
            <person name="Salamov A."/>
            <person name="Lipzen A."/>
            <person name="Mereny Z."/>
            <person name="Hegedus B."/>
            <person name="Baldrian P."/>
            <person name="Stursova M."/>
            <person name="Weitz H."/>
            <person name="Taylor A."/>
            <person name="Grigoriev I.V."/>
            <person name="Nagy L.G."/>
            <person name="Martin F."/>
            <person name="Kauserud H."/>
        </authorList>
    </citation>
    <scope>NUCLEOTIDE SEQUENCE</scope>
    <source>
        <strain evidence="2">CBHHK188m</strain>
    </source>
</reference>